<dbReference type="AlphaFoldDB" id="A0A3P7JE80"/>
<organism evidence="3 4">
    <name type="scientific">Strongylus vulgaris</name>
    <name type="common">Blood worm</name>
    <dbReference type="NCBI Taxonomy" id="40348"/>
    <lineage>
        <taxon>Eukaryota</taxon>
        <taxon>Metazoa</taxon>
        <taxon>Ecdysozoa</taxon>
        <taxon>Nematoda</taxon>
        <taxon>Chromadorea</taxon>
        <taxon>Rhabditida</taxon>
        <taxon>Rhabditina</taxon>
        <taxon>Rhabditomorpha</taxon>
        <taxon>Strongyloidea</taxon>
        <taxon>Strongylidae</taxon>
        <taxon>Strongylus</taxon>
    </lineage>
</organism>
<feature type="compositionally biased region" description="Low complexity" evidence="1">
    <location>
        <begin position="180"/>
        <end position="191"/>
    </location>
</feature>
<feature type="region of interest" description="Disordered" evidence="1">
    <location>
        <begin position="131"/>
        <end position="209"/>
    </location>
</feature>
<feature type="non-terminal residue" evidence="3">
    <location>
        <position position="209"/>
    </location>
</feature>
<gene>
    <name evidence="3" type="ORF">SVUK_LOCUS18949</name>
</gene>
<keyword evidence="2" id="KW-0812">Transmembrane</keyword>
<feature type="compositionally biased region" description="Polar residues" evidence="1">
    <location>
        <begin position="73"/>
        <end position="82"/>
    </location>
</feature>
<keyword evidence="4" id="KW-1185">Reference proteome</keyword>
<keyword evidence="2" id="KW-1133">Transmembrane helix</keyword>
<protein>
    <submittedName>
        <fullName evidence="3">Uncharacterized protein</fullName>
    </submittedName>
</protein>
<feature type="region of interest" description="Disordered" evidence="1">
    <location>
        <begin position="64"/>
        <end position="87"/>
    </location>
</feature>
<name>A0A3P7JE80_STRVU</name>
<sequence length="209" mass="21511">MNPDLYYIVCTLFFLLLVIKDKKLYSCYKQYHYLSRCHFDRTRGKRRSIDEGVPTGLGEVRAASCGTRRKSLSSHASSNRGPPTTRARIASHNASTMADQAADTTPVAPKVPAPSAETLADAAAAAPIAEPAPADAVPSKVPNAESTEAAQAAQAAENAPEVAPAKAEASAPEPVPAPAPAAESAPANESTPAKDSEAAPAAQSAPAPA</sequence>
<dbReference type="Proteomes" id="UP000270094">
    <property type="component" value="Unassembled WGS sequence"/>
</dbReference>
<dbReference type="EMBL" id="UYYB01126478">
    <property type="protein sequence ID" value="VDM83951.1"/>
    <property type="molecule type" value="Genomic_DNA"/>
</dbReference>
<feature type="compositionally biased region" description="Low complexity" evidence="1">
    <location>
        <begin position="131"/>
        <end position="172"/>
    </location>
</feature>
<evidence type="ECO:0000313" key="3">
    <source>
        <dbReference type="EMBL" id="VDM83951.1"/>
    </source>
</evidence>
<evidence type="ECO:0000256" key="1">
    <source>
        <dbReference type="SAM" id="MobiDB-lite"/>
    </source>
</evidence>
<reference evidence="3 4" key="1">
    <citation type="submission" date="2018-11" db="EMBL/GenBank/DDBJ databases">
        <authorList>
            <consortium name="Pathogen Informatics"/>
        </authorList>
    </citation>
    <scope>NUCLEOTIDE SEQUENCE [LARGE SCALE GENOMIC DNA]</scope>
</reference>
<feature type="compositionally biased region" description="Low complexity" evidence="1">
    <location>
        <begin position="198"/>
        <end position="209"/>
    </location>
</feature>
<feature type="transmembrane region" description="Helical" evidence="2">
    <location>
        <begin position="6"/>
        <end position="25"/>
    </location>
</feature>
<dbReference type="OrthoDB" id="10679653at2759"/>
<proteinExistence type="predicted"/>
<evidence type="ECO:0000313" key="4">
    <source>
        <dbReference type="Proteomes" id="UP000270094"/>
    </source>
</evidence>
<keyword evidence="2" id="KW-0472">Membrane</keyword>
<evidence type="ECO:0000256" key="2">
    <source>
        <dbReference type="SAM" id="Phobius"/>
    </source>
</evidence>
<accession>A0A3P7JE80</accession>
<feature type="region of interest" description="Disordered" evidence="1">
    <location>
        <begin position="94"/>
        <end position="113"/>
    </location>
</feature>